<dbReference type="CTD" id="78776418"/>
<sequence length="122" mass="13024">MATYTAFRATPAPSRRRLPEFPDSVVAGRTSIVEVMMVLVTAAGRVVAIFRSAGGGVGAGAGALGVKVDEEARIEATVDEMEIDIFWKSDIVFNSVSTEYGLGRYAAKRKLATLEITDPQCP</sequence>
<comment type="caution">
    <text evidence="1">The sequence shown here is derived from an EMBL/GenBank/DDBJ whole genome shotgun (WGS) entry which is preliminary data.</text>
</comment>
<proteinExistence type="predicted"/>
<accession>A0A6A5G6L9</accession>
<organism evidence="1 2">
    <name type="scientific">Caenorhabditis remanei</name>
    <name type="common">Caenorhabditis vulgaris</name>
    <dbReference type="NCBI Taxonomy" id="31234"/>
    <lineage>
        <taxon>Eukaryota</taxon>
        <taxon>Metazoa</taxon>
        <taxon>Ecdysozoa</taxon>
        <taxon>Nematoda</taxon>
        <taxon>Chromadorea</taxon>
        <taxon>Rhabditida</taxon>
        <taxon>Rhabditina</taxon>
        <taxon>Rhabditomorpha</taxon>
        <taxon>Rhabditoidea</taxon>
        <taxon>Rhabditidae</taxon>
        <taxon>Peloderinae</taxon>
        <taxon>Caenorhabditis</taxon>
    </lineage>
</organism>
<dbReference type="KEGG" id="crq:GCK72_016853"/>
<reference evidence="1 2" key="1">
    <citation type="submission" date="2019-12" db="EMBL/GenBank/DDBJ databases">
        <title>Chromosome-level assembly of the Caenorhabditis remanei genome.</title>
        <authorList>
            <person name="Teterina A.A."/>
            <person name="Willis J.H."/>
            <person name="Phillips P.C."/>
        </authorList>
    </citation>
    <scope>NUCLEOTIDE SEQUENCE [LARGE SCALE GENOMIC DNA]</scope>
    <source>
        <strain evidence="1 2">PX506</strain>
        <tissue evidence="1">Whole organism</tissue>
    </source>
</reference>
<gene>
    <name evidence="1" type="ORF">GCK72_016853</name>
</gene>
<evidence type="ECO:0000313" key="2">
    <source>
        <dbReference type="Proteomes" id="UP000483820"/>
    </source>
</evidence>
<dbReference type="GeneID" id="78776418"/>
<dbReference type="RefSeq" id="XP_053580649.1">
    <property type="nucleotide sequence ID" value="XM_053731736.1"/>
</dbReference>
<protein>
    <submittedName>
        <fullName evidence="1">Uncharacterized protein</fullName>
    </submittedName>
</protein>
<dbReference type="EMBL" id="WUAV01000005">
    <property type="protein sequence ID" value="KAF1750305.1"/>
    <property type="molecule type" value="Genomic_DNA"/>
</dbReference>
<dbReference type="Proteomes" id="UP000483820">
    <property type="component" value="Chromosome V"/>
</dbReference>
<evidence type="ECO:0000313" key="1">
    <source>
        <dbReference type="EMBL" id="KAF1750305.1"/>
    </source>
</evidence>
<dbReference type="AlphaFoldDB" id="A0A6A5G6L9"/>
<name>A0A6A5G6L9_CAERE</name>